<evidence type="ECO:0000313" key="1">
    <source>
        <dbReference type="EMBL" id="ADI18125.1"/>
    </source>
</evidence>
<dbReference type="AlphaFoldDB" id="E0XUN4"/>
<reference evidence="1" key="1">
    <citation type="journal article" date="2011" name="Environ. Microbiol.">
        <title>Time-series analyses of Monterey Bay coastal microbial picoplankton using a 'genome proxy' microarray.</title>
        <authorList>
            <person name="Rich V.I."/>
            <person name="Pham V.D."/>
            <person name="Eppley J."/>
            <person name="Shi Y."/>
            <person name="DeLong E.F."/>
        </authorList>
    </citation>
    <scope>NUCLEOTIDE SEQUENCE</scope>
</reference>
<protein>
    <submittedName>
        <fullName evidence="1">Uncharacterized protein</fullName>
    </submittedName>
</protein>
<accession>E0XUN4</accession>
<sequence>MNKEVRLLVLHVCLFLLGSIAVILPTAAVGLLGDGGKVFWKAAVQRKHLQEYSKRLLDSSVGAPRYANDRHLKRSLAKHAEDFDAAVIGSSRVMHLSSLRSPSIRKRFGRILNLGASGGTLEDVAASSEMLLDSGFVKAPGKTVIIGLDPWMLRWRMDVRFHEHISQLNAMMHRVGSGKFYGATRYKLKKIRNLFTYNYFWVSLKAIIVGGPGETLGIPDYKTFEYHESILDTGFKYDIILNDGSLLQAALDRKARQTSTNYHHSVSYKITDQIPDRSALKFLSDIVKLFQSFDVNVVLFLCPYHHCLFDEENDSYRSVIENAEDVYREFADDYAVELYGSYRPDYVGAKEDEFFDFMHPRPPVINRIFR</sequence>
<organism evidence="1">
    <name type="scientific">uncultured Verrucomicrobiales bacterium HF0200_39L05</name>
    <dbReference type="NCBI Taxonomy" id="710997"/>
    <lineage>
        <taxon>Bacteria</taxon>
        <taxon>Pseudomonadati</taxon>
        <taxon>Verrucomicrobiota</taxon>
        <taxon>Verrucomicrobiia</taxon>
        <taxon>Verrucomicrobiales</taxon>
        <taxon>environmental samples</taxon>
    </lineage>
</organism>
<proteinExistence type="predicted"/>
<name>E0XUN4_9BACT</name>
<dbReference type="EMBL" id="GU474882">
    <property type="protein sequence ID" value="ADI18125.1"/>
    <property type="molecule type" value="Genomic_DNA"/>
</dbReference>